<accession>A0A915LEK6</accession>
<organism evidence="1 2">
    <name type="scientific">Romanomermis culicivorax</name>
    <name type="common">Nematode worm</name>
    <dbReference type="NCBI Taxonomy" id="13658"/>
    <lineage>
        <taxon>Eukaryota</taxon>
        <taxon>Metazoa</taxon>
        <taxon>Ecdysozoa</taxon>
        <taxon>Nematoda</taxon>
        <taxon>Enoplea</taxon>
        <taxon>Dorylaimia</taxon>
        <taxon>Mermithida</taxon>
        <taxon>Mermithoidea</taxon>
        <taxon>Mermithidae</taxon>
        <taxon>Romanomermis</taxon>
    </lineage>
</organism>
<reference evidence="2" key="1">
    <citation type="submission" date="2022-11" db="UniProtKB">
        <authorList>
            <consortium name="WormBaseParasite"/>
        </authorList>
    </citation>
    <scope>IDENTIFICATION</scope>
</reference>
<sequence>MKSINVIAFEGLAKSHELEIHCFVRKQRGHTSRYCPNQQNRNVQNCIEDSLPQPQMNIDDPAFYSILPTIHSGPQHTSGTIMPAYQQCNDEEYVLDLTIPDWCNMSPP</sequence>
<name>A0A915LEK6_ROMCU</name>
<evidence type="ECO:0000313" key="2">
    <source>
        <dbReference type="WBParaSite" id="nRc.2.0.1.t48286-RA"/>
    </source>
</evidence>
<dbReference type="WBParaSite" id="nRc.2.0.1.t48286-RA">
    <property type="protein sequence ID" value="nRc.2.0.1.t48286-RA"/>
    <property type="gene ID" value="nRc.2.0.1.g48286"/>
</dbReference>
<dbReference type="Proteomes" id="UP000887565">
    <property type="component" value="Unplaced"/>
</dbReference>
<dbReference type="AlphaFoldDB" id="A0A915LEK6"/>
<evidence type="ECO:0000313" key="1">
    <source>
        <dbReference type="Proteomes" id="UP000887565"/>
    </source>
</evidence>
<proteinExistence type="predicted"/>
<protein>
    <submittedName>
        <fullName evidence="2">Uncharacterized protein</fullName>
    </submittedName>
</protein>
<keyword evidence="1" id="KW-1185">Reference proteome</keyword>